<gene>
    <name evidence="1" type="ORF">ACFSUF_09770</name>
</gene>
<comment type="caution">
    <text evidence="1">The sequence shown here is derived from an EMBL/GenBank/DDBJ whole genome shotgun (WGS) entry which is preliminary data.</text>
</comment>
<dbReference type="EMBL" id="JBHUME010000007">
    <property type="protein sequence ID" value="MFD2612707.1"/>
    <property type="molecule type" value="Genomic_DNA"/>
</dbReference>
<dbReference type="PANTHER" id="PTHR48100">
    <property type="entry name" value="BROAD-SPECIFICITY PHOSPHATASE YOR283W-RELATED"/>
    <property type="match status" value="1"/>
</dbReference>
<dbReference type="PANTHER" id="PTHR48100:SF1">
    <property type="entry name" value="HISTIDINE PHOSPHATASE FAMILY PROTEIN-RELATED"/>
    <property type="match status" value="1"/>
</dbReference>
<organism evidence="1 2">
    <name type="scientific">Paenibacillus gansuensis</name>
    <dbReference type="NCBI Taxonomy" id="306542"/>
    <lineage>
        <taxon>Bacteria</taxon>
        <taxon>Bacillati</taxon>
        <taxon>Bacillota</taxon>
        <taxon>Bacilli</taxon>
        <taxon>Bacillales</taxon>
        <taxon>Paenibacillaceae</taxon>
        <taxon>Paenibacillus</taxon>
    </lineage>
</organism>
<keyword evidence="2" id="KW-1185">Reference proteome</keyword>
<proteinExistence type="predicted"/>
<dbReference type="InterPro" id="IPR013078">
    <property type="entry name" value="His_Pase_superF_clade-1"/>
</dbReference>
<dbReference type="SUPFAM" id="SSF53254">
    <property type="entry name" value="Phosphoglycerate mutase-like"/>
    <property type="match status" value="1"/>
</dbReference>
<dbReference type="Gene3D" id="3.40.50.1240">
    <property type="entry name" value="Phosphoglycerate mutase-like"/>
    <property type="match status" value="1"/>
</dbReference>
<dbReference type="Proteomes" id="UP001597541">
    <property type="component" value="Unassembled WGS sequence"/>
</dbReference>
<dbReference type="Pfam" id="PF00300">
    <property type="entry name" value="His_Phos_1"/>
    <property type="match status" value="1"/>
</dbReference>
<name>A0ABW5PBK4_9BACL</name>
<evidence type="ECO:0000313" key="1">
    <source>
        <dbReference type="EMBL" id="MFD2612707.1"/>
    </source>
</evidence>
<reference evidence="2" key="1">
    <citation type="journal article" date="2019" name="Int. J. Syst. Evol. Microbiol.">
        <title>The Global Catalogue of Microorganisms (GCM) 10K type strain sequencing project: providing services to taxonomists for standard genome sequencing and annotation.</title>
        <authorList>
            <consortium name="The Broad Institute Genomics Platform"/>
            <consortium name="The Broad Institute Genome Sequencing Center for Infectious Disease"/>
            <person name="Wu L."/>
            <person name="Ma J."/>
        </authorList>
    </citation>
    <scope>NUCLEOTIDE SEQUENCE [LARGE SCALE GENOMIC DNA]</scope>
    <source>
        <strain evidence="2">KCTC 3950</strain>
    </source>
</reference>
<accession>A0ABW5PBK4</accession>
<dbReference type="SMART" id="SM00855">
    <property type="entry name" value="PGAM"/>
    <property type="match status" value="1"/>
</dbReference>
<evidence type="ECO:0000313" key="2">
    <source>
        <dbReference type="Proteomes" id="UP001597541"/>
    </source>
</evidence>
<dbReference type="InterPro" id="IPR029033">
    <property type="entry name" value="His_PPase_superfam"/>
</dbReference>
<dbReference type="CDD" id="cd07067">
    <property type="entry name" value="HP_PGM_like"/>
    <property type="match status" value="1"/>
</dbReference>
<dbReference type="RefSeq" id="WP_377602463.1">
    <property type="nucleotide sequence ID" value="NZ_JBHUME010000007.1"/>
</dbReference>
<protein>
    <submittedName>
        <fullName evidence="1">Histidine phosphatase family protein</fullName>
    </submittedName>
</protein>
<dbReference type="InterPro" id="IPR050275">
    <property type="entry name" value="PGM_Phosphatase"/>
</dbReference>
<sequence length="180" mass="20340">MATVYLVRHCKASGQEPEAHLTEEGQHQAERLADLFADKKVDRIVSSPFLRAVASVRPLADRIGVTVETDVRLEERVLSTEHLSNWMELLAQTYFDMNIKFAGGESSLEAGSRGMAVLRELSQGRHRNIVVCTHGNLLSLMLKHYHPAFGFEEWKKLTNPDVFESVLTDGEIISLHRIWS</sequence>